<feature type="compositionally biased region" description="Polar residues" evidence="1">
    <location>
        <begin position="218"/>
        <end position="233"/>
    </location>
</feature>
<accession>A0A3D8S3N1</accession>
<reference evidence="3 4" key="1">
    <citation type="journal article" date="2018" name="IMA Fungus">
        <title>IMA Genome-F 9: Draft genome sequence of Annulohypoxylon stygium, Aspergillus mulundensis, Berkeleyomyces basicola (syn. Thielaviopsis basicola), Ceratocystis smalleyi, two Cercospora beticola strains, Coleophoma cylindrospora, Fusarium fracticaudum, Phialophora cf. hyalina, and Morchella septimelata.</title>
        <authorList>
            <person name="Wingfield B.D."/>
            <person name="Bills G.F."/>
            <person name="Dong Y."/>
            <person name="Huang W."/>
            <person name="Nel W.J."/>
            <person name="Swalarsk-Parry B.S."/>
            <person name="Vaghefi N."/>
            <person name="Wilken P.M."/>
            <person name="An Z."/>
            <person name="de Beer Z.W."/>
            <person name="De Vos L."/>
            <person name="Chen L."/>
            <person name="Duong T.A."/>
            <person name="Gao Y."/>
            <person name="Hammerbacher A."/>
            <person name="Kikkert J.R."/>
            <person name="Li Y."/>
            <person name="Li H."/>
            <person name="Li K."/>
            <person name="Li Q."/>
            <person name="Liu X."/>
            <person name="Ma X."/>
            <person name="Naidoo K."/>
            <person name="Pethybridge S.J."/>
            <person name="Sun J."/>
            <person name="Steenkamp E.T."/>
            <person name="van der Nest M.A."/>
            <person name="van Wyk S."/>
            <person name="Wingfield M.J."/>
            <person name="Xiong C."/>
            <person name="Yue Q."/>
            <person name="Zhang X."/>
        </authorList>
    </citation>
    <scope>NUCLEOTIDE SEQUENCE [LARGE SCALE GENOMIC DNA]</scope>
    <source>
        <strain evidence="3 4">BP5796</strain>
    </source>
</reference>
<dbReference type="Proteomes" id="UP000256328">
    <property type="component" value="Unassembled WGS sequence"/>
</dbReference>
<evidence type="ECO:0000313" key="4">
    <source>
        <dbReference type="Proteomes" id="UP000256328"/>
    </source>
</evidence>
<evidence type="ECO:0000256" key="1">
    <source>
        <dbReference type="SAM" id="MobiDB-lite"/>
    </source>
</evidence>
<dbReference type="PANTHER" id="PTHR38788">
    <property type="entry name" value="CLR5 DOMAIN-CONTAINING PROTEIN"/>
    <property type="match status" value="1"/>
</dbReference>
<evidence type="ECO:0000259" key="2">
    <source>
        <dbReference type="Pfam" id="PF14420"/>
    </source>
</evidence>
<dbReference type="InterPro" id="IPR025676">
    <property type="entry name" value="Clr5_dom"/>
</dbReference>
<evidence type="ECO:0000313" key="3">
    <source>
        <dbReference type="EMBL" id="RDW80899.1"/>
    </source>
</evidence>
<feature type="domain" description="Clr5" evidence="2">
    <location>
        <begin position="103"/>
        <end position="153"/>
    </location>
</feature>
<organism evidence="3 4">
    <name type="scientific">Coleophoma crateriformis</name>
    <dbReference type="NCBI Taxonomy" id="565419"/>
    <lineage>
        <taxon>Eukaryota</taxon>
        <taxon>Fungi</taxon>
        <taxon>Dikarya</taxon>
        <taxon>Ascomycota</taxon>
        <taxon>Pezizomycotina</taxon>
        <taxon>Leotiomycetes</taxon>
        <taxon>Helotiales</taxon>
        <taxon>Dermateaceae</taxon>
        <taxon>Coleophoma</taxon>
    </lineage>
</organism>
<dbReference type="EMBL" id="PDLN01000007">
    <property type="protein sequence ID" value="RDW80899.1"/>
    <property type="molecule type" value="Genomic_DNA"/>
</dbReference>
<comment type="caution">
    <text evidence="3">The sequence shown here is derived from an EMBL/GenBank/DDBJ whole genome shotgun (WGS) entry which is preliminary data.</text>
</comment>
<dbReference type="AlphaFoldDB" id="A0A3D8S3N1"/>
<feature type="region of interest" description="Disordered" evidence="1">
    <location>
        <begin position="1"/>
        <end position="46"/>
    </location>
</feature>
<dbReference type="Pfam" id="PF14420">
    <property type="entry name" value="Clr5"/>
    <property type="match status" value="1"/>
</dbReference>
<dbReference type="PANTHER" id="PTHR38788:SF3">
    <property type="entry name" value="CLR5 DOMAIN-CONTAINING PROTEIN"/>
    <property type="match status" value="1"/>
</dbReference>
<name>A0A3D8S3N1_9HELO</name>
<feature type="region of interest" description="Disordered" evidence="1">
    <location>
        <begin position="191"/>
        <end position="237"/>
    </location>
</feature>
<dbReference type="InterPro" id="IPR011990">
    <property type="entry name" value="TPR-like_helical_dom_sf"/>
</dbReference>
<protein>
    <recommendedName>
        <fullName evidence="2">Clr5 domain-containing protein</fullName>
    </recommendedName>
</protein>
<proteinExistence type="predicted"/>
<dbReference type="Gene3D" id="1.25.40.10">
    <property type="entry name" value="Tetratricopeptide repeat domain"/>
    <property type="match status" value="1"/>
</dbReference>
<dbReference type="OrthoDB" id="5986190at2759"/>
<keyword evidence="4" id="KW-1185">Reference proteome</keyword>
<gene>
    <name evidence="3" type="ORF">BP5796_05597</name>
</gene>
<sequence length="646" mass="73600">MNRNTLFSSPDVFDWGDLSTSDSLPQTHEGPANLPAPSHADGFHPYDAFRTATTNAPQAPSTFQDYNSRFALTEESTREERPPAASDLPQPRALRRSRQGNLDLEDHKDELKNLYLIEDKSLKEVMTIMHENHSLPISMKRYKDRFEAWGWRKNLPGEYAQWMVQKAHKRKREDGKETVFHYGGLQWDKAEAERSATRSKKPRSGTTAAVVETPSEIDYQTPSNTAISPQSARSPLRRSVIGKQVAQTEFDPEDDENELTLRWRGHSREELLSIFESAQSHAETQSKRAEDLFSTALEGYKHLLGPTHEEVFKVTFAMASFYAEQGRSTDADKVLDDLCRCYISKFGFDDRRTQQLILHVVEVLNGWNRGLDALTFLARSKNLAEYESGPAAKSRIKSHRRGMKSNSTKRLPDNELLDIAQDIVSTKNAARIDYGIELARTHVAANDITVEAFLQAIIHHCDVNTKDLDIQNLKARSELLKLYNKTNRLEQRRSFLSAIEVARIIIGRNSWDKQCFKGFDVLEALLELSATILKGGFEHEAWALFSQIEHKAEDDFGWDEERTIWGKISIGIIYERYKGWEHAESWFNHAYAASTAANGDQDGISKALQVALEKHHFSYLSNEGRPFKTIFGVSGLTFRPIRLHID</sequence>
<feature type="region of interest" description="Disordered" evidence="1">
    <location>
        <begin position="73"/>
        <end position="101"/>
    </location>
</feature>